<keyword evidence="3" id="KW-1185">Reference proteome</keyword>
<sequence>MFLKRRISIGQLLEKEVKGCFEYFWNEADNSHRGAGYGLIHDRCPTHRGIASIAAVGFGLAALCIGAERGYRAYREIENRVSGTLDTLLNSAENCNGFFYHFLDMKTGKRAWNCEVSIIDTAIAICGAISAGEYFGGKIKEKAEAIYRRVDWKWYVDASCNQFYMGYKPEGGFWGHWDEYAEQLMLYFLGSASPTHPTDPGMFYAYPRTEGYYGEIGPVIHSTSGSLFVYQFSHAFFDLRNKQDSLGVDWWQNSVNATLANRQYCIDNSDIFRTYGENAWGLTACDGPGGYSGIYGAPPRKTEKLFGNIHYGNDGTVPPCGPAGSMVFDPEHAQEVLIYMYENHPRLWGKYGFKDALNTSVSPVWYARDYVGIDKGISMLMIENYRSGFIWNVFMKNSFVRKGMELCQVTEKSGLLMV</sequence>
<dbReference type="EMBL" id="NIOJ01000030">
    <property type="protein sequence ID" value="PNT98150.1"/>
    <property type="molecule type" value="Genomic_DNA"/>
</dbReference>
<reference evidence="2 3" key="1">
    <citation type="submission" date="2017-06" db="EMBL/GenBank/DDBJ databases">
        <title>Investigating the central metabolism of Clostridium thermosuccinogenes.</title>
        <authorList>
            <person name="Koendjbiharie J.G."/>
            <person name="van Kranenburg R."/>
        </authorList>
    </citation>
    <scope>NUCLEOTIDE SEQUENCE [LARGE SCALE GENOMIC DNA]</scope>
    <source>
        <strain evidence="2 3">DSM 5806</strain>
    </source>
</reference>
<feature type="domain" description="Glycoamylase-like" evidence="1">
    <location>
        <begin position="176"/>
        <end position="397"/>
    </location>
</feature>
<dbReference type="RefSeq" id="WP_103081918.1">
    <property type="nucleotide sequence ID" value="NZ_CP021850.1"/>
</dbReference>
<evidence type="ECO:0000313" key="3">
    <source>
        <dbReference type="Proteomes" id="UP000236151"/>
    </source>
</evidence>
<evidence type="ECO:0000259" key="1">
    <source>
        <dbReference type="Pfam" id="PF10091"/>
    </source>
</evidence>
<proteinExistence type="predicted"/>
<gene>
    <name evidence="2" type="ORF">CDQ84_11700</name>
</gene>
<comment type="caution">
    <text evidence="2">The sequence shown here is derived from an EMBL/GenBank/DDBJ whole genome shotgun (WGS) entry which is preliminary data.</text>
</comment>
<organism evidence="2 3">
    <name type="scientific">Clostridium thermosuccinogenes</name>
    <dbReference type="NCBI Taxonomy" id="84032"/>
    <lineage>
        <taxon>Bacteria</taxon>
        <taxon>Bacillati</taxon>
        <taxon>Bacillota</taxon>
        <taxon>Clostridia</taxon>
        <taxon>Eubacteriales</taxon>
        <taxon>Clostridiaceae</taxon>
        <taxon>Clostridium</taxon>
    </lineage>
</organism>
<protein>
    <recommendedName>
        <fullName evidence="1">Glycoamylase-like domain-containing protein</fullName>
    </recommendedName>
</protein>
<dbReference type="InterPro" id="IPR019282">
    <property type="entry name" value="Glycoamylase-like_cons_dom"/>
</dbReference>
<dbReference type="OrthoDB" id="5937621at2"/>
<dbReference type="AlphaFoldDB" id="A0A2K2FCG2"/>
<evidence type="ECO:0000313" key="2">
    <source>
        <dbReference type="EMBL" id="PNT98150.1"/>
    </source>
</evidence>
<accession>A0A2K2FCG2</accession>
<name>A0A2K2FCG2_9CLOT</name>
<dbReference type="KEGG" id="cthd:CDO33_18500"/>
<dbReference type="Pfam" id="PF10091">
    <property type="entry name" value="Glycoamylase"/>
    <property type="match status" value="1"/>
</dbReference>
<dbReference type="Proteomes" id="UP000236151">
    <property type="component" value="Unassembled WGS sequence"/>
</dbReference>
<dbReference type="Gene3D" id="1.50.10.140">
    <property type="match status" value="1"/>
</dbReference>